<evidence type="ECO:0000313" key="2">
    <source>
        <dbReference type="Proteomes" id="UP000821865"/>
    </source>
</evidence>
<organism evidence="1 2">
    <name type="scientific">Dermacentor silvarum</name>
    <name type="common">Tick</name>
    <dbReference type="NCBI Taxonomy" id="543639"/>
    <lineage>
        <taxon>Eukaryota</taxon>
        <taxon>Metazoa</taxon>
        <taxon>Ecdysozoa</taxon>
        <taxon>Arthropoda</taxon>
        <taxon>Chelicerata</taxon>
        <taxon>Arachnida</taxon>
        <taxon>Acari</taxon>
        <taxon>Parasitiformes</taxon>
        <taxon>Ixodida</taxon>
        <taxon>Ixodoidea</taxon>
        <taxon>Ixodidae</taxon>
        <taxon>Rhipicephalinae</taxon>
        <taxon>Dermacentor</taxon>
    </lineage>
</organism>
<keyword evidence="2" id="KW-1185">Reference proteome</keyword>
<reference evidence="1" key="1">
    <citation type="submission" date="2020-05" db="EMBL/GenBank/DDBJ databases">
        <title>Large-scale comparative analyses of tick genomes elucidate their genetic diversity and vector capacities.</title>
        <authorList>
            <person name="Jia N."/>
            <person name="Wang J."/>
            <person name="Shi W."/>
            <person name="Du L."/>
            <person name="Sun Y."/>
            <person name="Zhan W."/>
            <person name="Jiang J."/>
            <person name="Wang Q."/>
            <person name="Zhang B."/>
            <person name="Ji P."/>
            <person name="Sakyi L.B."/>
            <person name="Cui X."/>
            <person name="Yuan T."/>
            <person name="Jiang B."/>
            <person name="Yang W."/>
            <person name="Lam T.T.-Y."/>
            <person name="Chang Q."/>
            <person name="Ding S."/>
            <person name="Wang X."/>
            <person name="Zhu J."/>
            <person name="Ruan X."/>
            <person name="Zhao L."/>
            <person name="Wei J."/>
            <person name="Que T."/>
            <person name="Du C."/>
            <person name="Cheng J."/>
            <person name="Dai P."/>
            <person name="Han X."/>
            <person name="Huang E."/>
            <person name="Gao Y."/>
            <person name="Liu J."/>
            <person name="Shao H."/>
            <person name="Ye R."/>
            <person name="Li L."/>
            <person name="Wei W."/>
            <person name="Wang X."/>
            <person name="Wang C."/>
            <person name="Yang T."/>
            <person name="Huo Q."/>
            <person name="Li W."/>
            <person name="Guo W."/>
            <person name="Chen H."/>
            <person name="Zhou L."/>
            <person name="Ni X."/>
            <person name="Tian J."/>
            <person name="Zhou Y."/>
            <person name="Sheng Y."/>
            <person name="Liu T."/>
            <person name="Pan Y."/>
            <person name="Xia L."/>
            <person name="Li J."/>
            <person name="Zhao F."/>
            <person name="Cao W."/>
        </authorList>
    </citation>
    <scope>NUCLEOTIDE SEQUENCE</scope>
    <source>
        <strain evidence="1">Dsil-2018</strain>
    </source>
</reference>
<evidence type="ECO:0000313" key="1">
    <source>
        <dbReference type="EMBL" id="KAH7941447.1"/>
    </source>
</evidence>
<proteinExistence type="predicted"/>
<accession>A0ACB8CFH5</accession>
<protein>
    <submittedName>
        <fullName evidence="1">Uncharacterized protein</fullName>
    </submittedName>
</protein>
<dbReference type="EMBL" id="CM023476">
    <property type="protein sequence ID" value="KAH7941447.1"/>
    <property type="molecule type" value="Genomic_DNA"/>
</dbReference>
<dbReference type="Proteomes" id="UP000821865">
    <property type="component" value="Chromosome 7"/>
</dbReference>
<sequence>MAKLVDADSLVIGEERVSIVPLSPQVTQVTVMFLPCRVSSETLAQALAPYGKVISISRGLMGTRPTVTTGTRYVRIEMKPGSPVPNYLRVAGHRVTCDYRGYAAGLPACTAPFCTRCGIYGHDGKGCVLPCRRCGDPHATVACSLRRTYSEAASKNFPPLQSSTHDRPSISSASLASTQEDAVQVPAAETPATSPASPDPENHENVLLDETPRPVDIPAERCVAPLRRESPRNATFQRLNLACPWIRTLS</sequence>
<gene>
    <name evidence="1" type="ORF">HPB49_013763</name>
</gene>
<name>A0ACB8CFH5_DERSI</name>
<comment type="caution">
    <text evidence="1">The sequence shown here is derived from an EMBL/GenBank/DDBJ whole genome shotgun (WGS) entry which is preliminary data.</text>
</comment>